<evidence type="ECO:0000256" key="1">
    <source>
        <dbReference type="SAM" id="Phobius"/>
    </source>
</evidence>
<dbReference type="EMBL" id="LAZR01001884">
    <property type="protein sequence ID" value="KKN37594.1"/>
    <property type="molecule type" value="Genomic_DNA"/>
</dbReference>
<reference evidence="2" key="1">
    <citation type="journal article" date="2015" name="Nature">
        <title>Complex archaea that bridge the gap between prokaryotes and eukaryotes.</title>
        <authorList>
            <person name="Spang A."/>
            <person name="Saw J.H."/>
            <person name="Jorgensen S.L."/>
            <person name="Zaremba-Niedzwiedzka K."/>
            <person name="Martijn J."/>
            <person name="Lind A.E."/>
            <person name="van Eijk R."/>
            <person name="Schleper C."/>
            <person name="Guy L."/>
            <person name="Ettema T.J."/>
        </authorList>
    </citation>
    <scope>NUCLEOTIDE SEQUENCE</scope>
</reference>
<keyword evidence="1" id="KW-1133">Transmembrane helix</keyword>
<feature type="transmembrane region" description="Helical" evidence="1">
    <location>
        <begin position="484"/>
        <end position="503"/>
    </location>
</feature>
<protein>
    <submittedName>
        <fullName evidence="2">Uncharacterized protein</fullName>
    </submittedName>
</protein>
<accession>A0A0F9Q4Y5</accession>
<gene>
    <name evidence="2" type="ORF">LCGC14_0762000</name>
</gene>
<sequence length="509" mass="59393">MKKSNRSILIFNMILLLSYSIASISADYVLKEMQTTTIEEDIQSSGFIEISYGVNISGTEDGIFSLCRDNLYFYNATNNGSIYRVNLNSLPFTPILVRGNLGNVYDIDAAYEISGDLIYLATAEYNNAIMELNTNTLVYKKIVSSTWIPRELSVEYWNNLGFERIDLTWRTASNVFYWNSLDNIIENIGPDFFGVIDVQYSEKFVLYYNSTEIRLYDRLLDSIELYIYDTGITSAFLDTSRDYIIYAQDDDYDYDADGKIVQYDYANTLVDYIYLNLDYPVDVWCTANYIYWVERGYWSGSSMIYRYSYYYNSPDTHYYSKVSKIGINQWIDRMEFQNMQYLDDKLGVYWVDYYGLFVINGADRIPPEKIEWMSGGVNETVYTVNDWSVSWWNSEDLNGIEDYELLVSKTDNFSNYDTYWVSESEGFIYTSLEFSDMEYGDYYYKIRARDTIGTDSSEESNIGEWSDTFHISYPTPESDGISTIAGYPLLFISVISLVTMLFISKKRFK</sequence>
<dbReference type="Gene3D" id="2.60.40.10">
    <property type="entry name" value="Immunoglobulins"/>
    <property type="match status" value="1"/>
</dbReference>
<proteinExistence type="predicted"/>
<name>A0A0F9Q4Y5_9ZZZZ</name>
<evidence type="ECO:0000313" key="2">
    <source>
        <dbReference type="EMBL" id="KKN37594.1"/>
    </source>
</evidence>
<dbReference type="InterPro" id="IPR013783">
    <property type="entry name" value="Ig-like_fold"/>
</dbReference>
<keyword evidence="1" id="KW-0472">Membrane</keyword>
<dbReference type="AlphaFoldDB" id="A0A0F9Q4Y5"/>
<organism evidence="2">
    <name type="scientific">marine sediment metagenome</name>
    <dbReference type="NCBI Taxonomy" id="412755"/>
    <lineage>
        <taxon>unclassified sequences</taxon>
        <taxon>metagenomes</taxon>
        <taxon>ecological metagenomes</taxon>
    </lineage>
</organism>
<keyword evidence="1" id="KW-0812">Transmembrane</keyword>
<comment type="caution">
    <text evidence="2">The sequence shown here is derived from an EMBL/GenBank/DDBJ whole genome shotgun (WGS) entry which is preliminary data.</text>
</comment>